<evidence type="ECO:0000313" key="3">
    <source>
        <dbReference type="Proteomes" id="UP000694415"/>
    </source>
</evidence>
<protein>
    <submittedName>
        <fullName evidence="2">Uncharacterized protein</fullName>
    </submittedName>
</protein>
<proteinExistence type="predicted"/>
<feature type="compositionally biased region" description="Polar residues" evidence="1">
    <location>
        <begin position="68"/>
        <end position="92"/>
    </location>
</feature>
<evidence type="ECO:0000313" key="2">
    <source>
        <dbReference type="Ensembl" id="ENSMSIP00000026762.1"/>
    </source>
</evidence>
<reference evidence="2" key="2">
    <citation type="submission" date="2025-09" db="UniProtKB">
        <authorList>
            <consortium name="Ensembl"/>
        </authorList>
    </citation>
    <scope>IDENTIFICATION</scope>
</reference>
<reference evidence="2" key="1">
    <citation type="submission" date="2025-08" db="UniProtKB">
        <authorList>
            <consortium name="Ensembl"/>
        </authorList>
    </citation>
    <scope>IDENTIFICATION</scope>
</reference>
<dbReference type="AlphaFoldDB" id="A0A8C6HUT6"/>
<feature type="region of interest" description="Disordered" evidence="1">
    <location>
        <begin position="62"/>
        <end position="105"/>
    </location>
</feature>
<organism evidence="2 3">
    <name type="scientific">Mus spicilegus</name>
    <name type="common">Mound-building mouse</name>
    <dbReference type="NCBI Taxonomy" id="10103"/>
    <lineage>
        <taxon>Eukaryota</taxon>
        <taxon>Metazoa</taxon>
        <taxon>Chordata</taxon>
        <taxon>Craniata</taxon>
        <taxon>Vertebrata</taxon>
        <taxon>Euteleostomi</taxon>
        <taxon>Mammalia</taxon>
        <taxon>Eutheria</taxon>
        <taxon>Euarchontoglires</taxon>
        <taxon>Glires</taxon>
        <taxon>Rodentia</taxon>
        <taxon>Myomorpha</taxon>
        <taxon>Muroidea</taxon>
        <taxon>Muridae</taxon>
        <taxon>Murinae</taxon>
        <taxon>Mus</taxon>
        <taxon>Mus</taxon>
    </lineage>
</organism>
<evidence type="ECO:0000256" key="1">
    <source>
        <dbReference type="SAM" id="MobiDB-lite"/>
    </source>
</evidence>
<dbReference type="Ensembl" id="ENSMSIT00000033730.1">
    <property type="protein sequence ID" value="ENSMSIP00000026762.1"/>
    <property type="gene ID" value="ENSMSIG00000022577.1"/>
</dbReference>
<keyword evidence="3" id="KW-1185">Reference proteome</keyword>
<dbReference type="Proteomes" id="UP000694415">
    <property type="component" value="Unplaced"/>
</dbReference>
<name>A0A8C6HUT6_MUSSI</name>
<accession>A0A8C6HUT6</accession>
<sequence>MVLDSQTDPSVLKIYKSQCSSPSHPETHFRPLEIIEVSPENKTKQPVSRAGERVQWLRVLAAHRRPKSGSQDLQRGSQASTTPVPRSLLLTSTGAQHAHGAHTHM</sequence>